<dbReference type="EMBL" id="LXEV01000021">
    <property type="protein sequence ID" value="OAT47242.1"/>
    <property type="molecule type" value="Genomic_DNA"/>
</dbReference>
<evidence type="ECO:0000313" key="2">
    <source>
        <dbReference type="Proteomes" id="UP000078250"/>
    </source>
</evidence>
<sequence>MILKSAYSNDKSLIINERCDVFQTQKFDNFLPAFTLYLTAIIGQE</sequence>
<keyword evidence="2" id="KW-1185">Reference proteome</keyword>
<gene>
    <name evidence="1" type="ORF">M997_1771</name>
</gene>
<comment type="caution">
    <text evidence="1">The sequence shown here is derived from an EMBL/GenBank/DDBJ whole genome shotgun (WGS) entry which is preliminary data.</text>
</comment>
<evidence type="ECO:0000313" key="1">
    <source>
        <dbReference type="EMBL" id="OAT47242.1"/>
    </source>
</evidence>
<dbReference type="Proteomes" id="UP000078250">
    <property type="component" value="Unassembled WGS sequence"/>
</dbReference>
<proteinExistence type="predicted"/>
<accession>A0AAJ3LTX4</accession>
<protein>
    <submittedName>
        <fullName evidence="1">Uncharacterized protein</fullName>
    </submittedName>
</protein>
<reference evidence="1 2" key="1">
    <citation type="submission" date="2016-04" db="EMBL/GenBank/DDBJ databases">
        <title>ATOL: Assembling a taxonomically balanced genome-scale reconstruction of the evolutionary history of the Enterobacteriaceae.</title>
        <authorList>
            <person name="Plunkett G.III."/>
            <person name="Neeno-Eckwall E.C."/>
            <person name="Glasner J.D."/>
            <person name="Perna N.T."/>
        </authorList>
    </citation>
    <scope>NUCLEOTIDE SEQUENCE [LARGE SCALE GENOMIC DNA]</scope>
    <source>
        <strain evidence="1 2">ATCC 700826</strain>
    </source>
</reference>
<name>A0AAJ3LTX4_PROHU</name>
<organism evidence="1 2">
    <name type="scientific">Proteus hauseri ATCC 700826</name>
    <dbReference type="NCBI Taxonomy" id="1354271"/>
    <lineage>
        <taxon>Bacteria</taxon>
        <taxon>Pseudomonadati</taxon>
        <taxon>Pseudomonadota</taxon>
        <taxon>Gammaproteobacteria</taxon>
        <taxon>Enterobacterales</taxon>
        <taxon>Morganellaceae</taxon>
        <taxon>Proteus</taxon>
    </lineage>
</organism>
<dbReference type="AlphaFoldDB" id="A0AAJ3LTX4"/>